<accession>A0A564G6J6</accession>
<organism evidence="3 4">
    <name type="scientific">Methylobacterium dankookense</name>
    <dbReference type="NCBI Taxonomy" id="560405"/>
    <lineage>
        <taxon>Bacteria</taxon>
        <taxon>Pseudomonadati</taxon>
        <taxon>Pseudomonadota</taxon>
        <taxon>Alphaproteobacteria</taxon>
        <taxon>Hyphomicrobiales</taxon>
        <taxon>Methylobacteriaceae</taxon>
        <taxon>Methylobacterium</taxon>
    </lineage>
</organism>
<dbReference type="EMBL" id="BPQI01000143">
    <property type="protein sequence ID" value="GJD58332.1"/>
    <property type="molecule type" value="Genomic_DNA"/>
</dbReference>
<keyword evidence="1" id="KW-0812">Transmembrane</keyword>
<dbReference type="CDD" id="cd01324">
    <property type="entry name" value="cbb3_Oxidase_CcoQ"/>
    <property type="match status" value="1"/>
</dbReference>
<evidence type="ECO:0000313" key="2">
    <source>
        <dbReference type="EMBL" id="GJD58332.1"/>
    </source>
</evidence>
<protein>
    <recommendedName>
        <fullName evidence="6">Cbb3-type cytochrome oxidase component FixQ</fullName>
    </recommendedName>
</protein>
<keyword evidence="1" id="KW-0472">Membrane</keyword>
<evidence type="ECO:0000313" key="4">
    <source>
        <dbReference type="Proteomes" id="UP000401717"/>
    </source>
</evidence>
<sequence length="49" mass="5505">MTYEHAAAFAQTSGLIYFVGIFLAVCIYACWPRNRARFDAAAHLPLIED</sequence>
<evidence type="ECO:0008006" key="6">
    <source>
        <dbReference type="Google" id="ProtNLM"/>
    </source>
</evidence>
<feature type="transmembrane region" description="Helical" evidence="1">
    <location>
        <begin position="6"/>
        <end position="31"/>
    </location>
</feature>
<evidence type="ECO:0000313" key="3">
    <source>
        <dbReference type="EMBL" id="VUF15568.1"/>
    </source>
</evidence>
<keyword evidence="1" id="KW-1133">Transmembrane helix</keyword>
<reference evidence="2" key="3">
    <citation type="submission" date="2021-08" db="EMBL/GenBank/DDBJ databases">
        <authorList>
            <person name="Tani A."/>
            <person name="Ola A."/>
            <person name="Ogura Y."/>
            <person name="Katsura K."/>
            <person name="Hayashi T."/>
        </authorList>
    </citation>
    <scope>NUCLEOTIDE SEQUENCE</scope>
    <source>
        <strain evidence="2">DSM 22415</strain>
    </source>
</reference>
<dbReference type="InterPro" id="IPR008621">
    <property type="entry name" value="Cbb3-typ_cyt_oxidase_comp"/>
</dbReference>
<dbReference type="Proteomes" id="UP000401717">
    <property type="component" value="Unassembled WGS sequence"/>
</dbReference>
<dbReference type="AlphaFoldDB" id="A0A564G6J6"/>
<reference evidence="2" key="2">
    <citation type="journal article" date="2021" name="Front. Microbiol.">
        <title>Comprehensive Comparative Genomics and Phenotyping of Methylobacterium Species.</title>
        <authorList>
            <person name="Alessa O."/>
            <person name="Ogura Y."/>
            <person name="Fujitani Y."/>
            <person name="Takami H."/>
            <person name="Hayashi T."/>
            <person name="Sahin N."/>
            <person name="Tani A."/>
        </authorList>
    </citation>
    <scope>NUCLEOTIDE SEQUENCE</scope>
    <source>
        <strain evidence="2">DSM 22415</strain>
    </source>
</reference>
<dbReference type="RefSeq" id="WP_144768260.1">
    <property type="nucleotide sequence ID" value="NZ_BPQI01000143.1"/>
</dbReference>
<keyword evidence="5" id="KW-1185">Reference proteome</keyword>
<gene>
    <name evidence="2" type="ORF">IFDJLNFL_4251</name>
    <name evidence="3" type="ORF">MTDSW087_05311</name>
</gene>
<dbReference type="EMBL" id="CABFVH010000060">
    <property type="protein sequence ID" value="VUF15568.1"/>
    <property type="molecule type" value="Genomic_DNA"/>
</dbReference>
<name>A0A564G6J6_9HYPH</name>
<proteinExistence type="predicted"/>
<dbReference type="Proteomes" id="UP001055303">
    <property type="component" value="Unassembled WGS sequence"/>
</dbReference>
<evidence type="ECO:0000313" key="5">
    <source>
        <dbReference type="Proteomes" id="UP001055303"/>
    </source>
</evidence>
<reference evidence="3 4" key="1">
    <citation type="submission" date="2019-06" db="EMBL/GenBank/DDBJ databases">
        <authorList>
            <person name="Rodrigo-Torres L."/>
            <person name="Arahal R. D."/>
            <person name="Lucena T."/>
        </authorList>
    </citation>
    <scope>NUCLEOTIDE SEQUENCE [LARGE SCALE GENOMIC DNA]</scope>
    <source>
        <strain evidence="3 4">SW08-7</strain>
    </source>
</reference>
<evidence type="ECO:0000256" key="1">
    <source>
        <dbReference type="SAM" id="Phobius"/>
    </source>
</evidence>
<dbReference type="Pfam" id="PF05545">
    <property type="entry name" value="FixQ"/>
    <property type="match status" value="1"/>
</dbReference>
<dbReference type="OrthoDB" id="7173870at2"/>